<protein>
    <recommendedName>
        <fullName evidence="5">NlpC/P60 domain-containing protein</fullName>
    </recommendedName>
</protein>
<dbReference type="GO" id="GO:0008234">
    <property type="term" value="F:cysteine-type peptidase activity"/>
    <property type="evidence" value="ECO:0007669"/>
    <property type="project" value="UniProtKB-KW"/>
</dbReference>
<keyword evidence="2" id="KW-0645">Protease</keyword>
<dbReference type="Proteomes" id="UP000281771">
    <property type="component" value="Unassembled WGS sequence"/>
</dbReference>
<dbReference type="AlphaFoldDB" id="A0A3P1VAN0"/>
<dbReference type="SUPFAM" id="SSF54001">
    <property type="entry name" value="Cysteine proteinases"/>
    <property type="match status" value="1"/>
</dbReference>
<dbReference type="RefSeq" id="WP_124777940.1">
    <property type="nucleotide sequence ID" value="NZ_RQZA01000013.1"/>
</dbReference>
<dbReference type="SMART" id="SM01095">
    <property type="entry name" value="Cpl-7"/>
    <property type="match status" value="2"/>
</dbReference>
<keyword evidence="4" id="KW-0788">Thiol protease</keyword>
<dbReference type="GO" id="GO:0006508">
    <property type="term" value="P:proteolysis"/>
    <property type="evidence" value="ECO:0007669"/>
    <property type="project" value="UniProtKB-KW"/>
</dbReference>
<dbReference type="Pfam" id="PF08230">
    <property type="entry name" value="CW_7"/>
    <property type="match status" value="2"/>
</dbReference>
<dbReference type="Pfam" id="PF05382">
    <property type="entry name" value="Amidase_5"/>
    <property type="match status" value="1"/>
</dbReference>
<gene>
    <name evidence="6" type="ORF">EII38_09405</name>
</gene>
<dbReference type="InterPro" id="IPR013168">
    <property type="entry name" value="Cpl_7_lyso_C"/>
</dbReference>
<evidence type="ECO:0000256" key="1">
    <source>
        <dbReference type="ARBA" id="ARBA00007074"/>
    </source>
</evidence>
<dbReference type="Gene3D" id="3.90.1720.10">
    <property type="entry name" value="endopeptidase domain like (from Nostoc punctiforme)"/>
    <property type="match status" value="1"/>
</dbReference>
<evidence type="ECO:0000256" key="2">
    <source>
        <dbReference type="ARBA" id="ARBA00022670"/>
    </source>
</evidence>
<name>A0A3P1VAN0_9STRE</name>
<evidence type="ECO:0000313" key="7">
    <source>
        <dbReference type="Proteomes" id="UP000281771"/>
    </source>
</evidence>
<reference evidence="6 7" key="1">
    <citation type="submission" date="2018-11" db="EMBL/GenBank/DDBJ databases">
        <title>Genomes From Bacteria Associated with the Canine Oral Cavity: a Test Case for Automated Genome-Based Taxonomic Assignment.</title>
        <authorList>
            <person name="Coil D.A."/>
            <person name="Jospin G."/>
            <person name="Darling A.E."/>
            <person name="Wallis C."/>
            <person name="Davis I.J."/>
            <person name="Harris S."/>
            <person name="Eisen J.A."/>
            <person name="Holcombe L.J."/>
            <person name="O'Flynn C."/>
        </authorList>
    </citation>
    <scope>NUCLEOTIDE SEQUENCE [LARGE SCALE GENOMIC DNA]</scope>
    <source>
        <strain evidence="6 7">OH4621_COT-116</strain>
    </source>
</reference>
<dbReference type="InterPro" id="IPR038765">
    <property type="entry name" value="Papain-like_cys_pep_sf"/>
</dbReference>
<feature type="domain" description="NlpC/P60" evidence="5">
    <location>
        <begin position="2"/>
        <end position="141"/>
    </location>
</feature>
<proteinExistence type="inferred from homology"/>
<dbReference type="InterPro" id="IPR008044">
    <property type="entry name" value="Phage_lysin"/>
</dbReference>
<comment type="similarity">
    <text evidence="1">Belongs to the peptidase C40 family.</text>
</comment>
<sequence length="253" mass="27657">MAINTETAIRWMTDRQGRVTYSMNQRTGPTSYDCSSSICYALMSAGASHVAWPVTTESAHAWLLANGYYLAFENQDWNMERGDVIIWGPKGRSVGAGGHIMMALDADNVIHCTYAVNGITVNNYNQLYGWQGGAMGGPYVYVYRLANSQPSVPSKTTTVQQSTPIVGQGNLELLAGQTMAGMYGSGDARKAKLGQRYAAVQAIINERLKAITYQEAHKRLANEVLAGNLGAGEERKKNLGTYYQAVQNIINRQ</sequence>
<evidence type="ECO:0000256" key="4">
    <source>
        <dbReference type="ARBA" id="ARBA00022807"/>
    </source>
</evidence>
<dbReference type="InterPro" id="IPR000064">
    <property type="entry name" value="NLP_P60_dom"/>
</dbReference>
<accession>A0A3P1VAN0</accession>
<dbReference type="PROSITE" id="PS51935">
    <property type="entry name" value="NLPC_P60"/>
    <property type="match status" value="1"/>
</dbReference>
<keyword evidence="7" id="KW-1185">Reference proteome</keyword>
<comment type="caution">
    <text evidence="6">The sequence shown here is derived from an EMBL/GenBank/DDBJ whole genome shotgun (WGS) entry which is preliminary data.</text>
</comment>
<keyword evidence="3" id="KW-0378">Hydrolase</keyword>
<evidence type="ECO:0000256" key="3">
    <source>
        <dbReference type="ARBA" id="ARBA00022801"/>
    </source>
</evidence>
<organism evidence="6 7">
    <name type="scientific">Streptococcus minor</name>
    <dbReference type="NCBI Taxonomy" id="229549"/>
    <lineage>
        <taxon>Bacteria</taxon>
        <taxon>Bacillati</taxon>
        <taxon>Bacillota</taxon>
        <taxon>Bacilli</taxon>
        <taxon>Lactobacillales</taxon>
        <taxon>Streptococcaceae</taxon>
        <taxon>Streptococcus</taxon>
    </lineage>
</organism>
<dbReference type="EMBL" id="RQZA01000013">
    <property type="protein sequence ID" value="RRD29643.1"/>
    <property type="molecule type" value="Genomic_DNA"/>
</dbReference>
<evidence type="ECO:0000259" key="5">
    <source>
        <dbReference type="PROSITE" id="PS51935"/>
    </source>
</evidence>
<evidence type="ECO:0000313" key="6">
    <source>
        <dbReference type="EMBL" id="RRD29643.1"/>
    </source>
</evidence>